<dbReference type="PATRIC" id="fig|679201.3.peg.395"/>
<evidence type="ECO:0008006" key="3">
    <source>
        <dbReference type="Google" id="ProtNLM"/>
    </source>
</evidence>
<comment type="caution">
    <text evidence="1">The sequence shown here is derived from an EMBL/GenBank/DDBJ whole genome shotgun (WGS) entry which is preliminary data.</text>
</comment>
<protein>
    <recommendedName>
        <fullName evidence="3">DUF3990 domain-containing protein</fullName>
    </recommendedName>
</protein>
<evidence type="ECO:0000313" key="1">
    <source>
        <dbReference type="EMBL" id="EHG22357.1"/>
    </source>
</evidence>
<reference evidence="1 2" key="1">
    <citation type="submission" date="2011-08" db="EMBL/GenBank/DDBJ databases">
        <title>The Genome Sequence of Selenomonas infelix ATCC 43532.</title>
        <authorList>
            <consortium name="The Broad Institute Genome Sequencing Platform"/>
            <person name="Earl A."/>
            <person name="Ward D."/>
            <person name="Feldgarden M."/>
            <person name="Gevers D."/>
            <person name="Izard J."/>
            <person name="Blanton J.M."/>
            <person name="Baranova O.V."/>
            <person name="Dewhirst F.E."/>
            <person name="Young S.K."/>
            <person name="Zeng Q."/>
            <person name="Gargeya S."/>
            <person name="Fitzgerald M."/>
            <person name="Haas B."/>
            <person name="Abouelleil A."/>
            <person name="Alvarado L."/>
            <person name="Arachchi H.M."/>
            <person name="Berlin A."/>
            <person name="Brown A."/>
            <person name="Chapman S.B."/>
            <person name="Chen Z."/>
            <person name="Dunbar C."/>
            <person name="Freedman E."/>
            <person name="Gearin G."/>
            <person name="Gellesch M."/>
            <person name="Goldberg J."/>
            <person name="Griggs A."/>
            <person name="Gujja S."/>
            <person name="Heiman D."/>
            <person name="Howarth C."/>
            <person name="Larson L."/>
            <person name="Lui A."/>
            <person name="MacDonald P.J.P."/>
            <person name="Montmayeur A."/>
            <person name="Murphy C."/>
            <person name="Neiman D."/>
            <person name="Pearson M."/>
            <person name="Priest M."/>
            <person name="Roberts A."/>
            <person name="Saif S."/>
            <person name="Shea T."/>
            <person name="Shenoy N."/>
            <person name="Sisk P."/>
            <person name="Stolte C."/>
            <person name="Sykes S."/>
            <person name="Wortman J."/>
            <person name="Nusbaum C."/>
            <person name="Birren B."/>
        </authorList>
    </citation>
    <scope>NUCLEOTIDE SEQUENCE [LARGE SCALE GENOMIC DNA]</scope>
    <source>
        <strain evidence="1 2">ATCC 43532</strain>
    </source>
</reference>
<dbReference type="Pfam" id="PF13151">
    <property type="entry name" value="DUF3990"/>
    <property type="match status" value="1"/>
</dbReference>
<dbReference type="AlphaFoldDB" id="G5GMB2"/>
<accession>G5GMB2</accession>
<proteinExistence type="predicted"/>
<keyword evidence="2" id="KW-1185">Reference proteome</keyword>
<organism evidence="1 2">
    <name type="scientific">Selenomonas infelix ATCC 43532</name>
    <dbReference type="NCBI Taxonomy" id="679201"/>
    <lineage>
        <taxon>Bacteria</taxon>
        <taxon>Bacillati</taxon>
        <taxon>Bacillota</taxon>
        <taxon>Negativicutes</taxon>
        <taxon>Selenomonadales</taxon>
        <taxon>Selenomonadaceae</taxon>
        <taxon>Selenomonas</taxon>
    </lineage>
</organism>
<gene>
    <name evidence="1" type="ORF">HMPREF9334_00393</name>
</gene>
<dbReference type="RefSeq" id="WP_006691843.1">
    <property type="nucleotide sequence ID" value="NZ_JH376797.1"/>
</dbReference>
<dbReference type="InterPro" id="IPR025051">
    <property type="entry name" value="DUF3990"/>
</dbReference>
<evidence type="ECO:0000313" key="2">
    <source>
        <dbReference type="Proteomes" id="UP000004129"/>
    </source>
</evidence>
<name>G5GMB2_9FIRM</name>
<dbReference type="HOGENOM" id="CLU_075559_0_0_9"/>
<dbReference type="eggNOG" id="ENOG502ZA7Z">
    <property type="taxonomic scope" value="Bacteria"/>
</dbReference>
<dbReference type="OrthoDB" id="9813772at2"/>
<dbReference type="EMBL" id="ACZM01000003">
    <property type="protein sequence ID" value="EHG22357.1"/>
    <property type="molecule type" value="Genomic_DNA"/>
</dbReference>
<dbReference type="STRING" id="679201.HMPREF9334_00393"/>
<dbReference type="Proteomes" id="UP000004129">
    <property type="component" value="Unassembled WGS sequence"/>
</dbReference>
<sequence>MSHENLQDVYAAEQMPQEIQKQIAVLESTSQAVLIQQAQNDLQQCIEQAYDRGSISEGTRTYLSAHYLHDAFLPEQLSQRKIALFHGSLDAVGWPQLSKCRAANDFGKCFYCTEEMDLAKEWSCQYGKAGVVSGYILKMDGLNIVNLNSEQYHTLNWIGTLLEHRQPNNLDDDSKEARDYLIQNFAVDLSRADVIVGYRADDSYFQYATDFLRNRISLDKLSEAMRLGKLGEQVAIKSERAFKRLEFKRAYPTAQKYIGLYMQRDTRARETYRKSLRGQIRIPNKLTIERIIQEGIKNDDEILLRPLYRGRTRESWQHV</sequence>